<feature type="compositionally biased region" description="Polar residues" evidence="3">
    <location>
        <begin position="1162"/>
        <end position="1175"/>
    </location>
</feature>
<feature type="domain" description="CRAL-TRIO" evidence="4">
    <location>
        <begin position="31"/>
        <end position="199"/>
    </location>
</feature>
<feature type="compositionally biased region" description="Polar residues" evidence="3">
    <location>
        <begin position="1553"/>
        <end position="1572"/>
    </location>
</feature>
<feature type="compositionally biased region" description="Basic and acidic residues" evidence="3">
    <location>
        <begin position="618"/>
        <end position="646"/>
    </location>
</feature>
<dbReference type="RefSeq" id="XP_038053325.1">
    <property type="nucleotide sequence ID" value="XM_038197397.1"/>
</dbReference>
<feature type="compositionally biased region" description="Polar residues" evidence="3">
    <location>
        <begin position="2502"/>
        <end position="2515"/>
    </location>
</feature>
<feature type="compositionally biased region" description="Polar residues" evidence="3">
    <location>
        <begin position="2283"/>
        <end position="2298"/>
    </location>
</feature>
<feature type="compositionally biased region" description="Basic residues" evidence="3">
    <location>
        <begin position="1066"/>
        <end position="1078"/>
    </location>
</feature>
<feature type="compositionally biased region" description="Basic and acidic residues" evidence="3">
    <location>
        <begin position="583"/>
        <end position="597"/>
    </location>
</feature>
<dbReference type="PROSITE" id="PS50191">
    <property type="entry name" value="CRAL_TRIO"/>
    <property type="match status" value="1"/>
</dbReference>
<keyword evidence="1" id="KW-0344">Guanine-nucleotide releasing factor</keyword>
<dbReference type="InterPro" id="IPR051336">
    <property type="entry name" value="RhoGEF_Guanine_NuclExch_SF"/>
</dbReference>
<feature type="compositionally biased region" description="Basic and acidic residues" evidence="3">
    <location>
        <begin position="1898"/>
        <end position="1912"/>
    </location>
</feature>
<feature type="compositionally biased region" description="Polar residues" evidence="3">
    <location>
        <begin position="2598"/>
        <end position="2620"/>
    </location>
</feature>
<feature type="compositionally biased region" description="Basic residues" evidence="3">
    <location>
        <begin position="598"/>
        <end position="616"/>
    </location>
</feature>
<evidence type="ECO:0000313" key="5">
    <source>
        <dbReference type="EnsemblMetazoa" id="XP_038053325.1"/>
    </source>
</evidence>
<dbReference type="Proteomes" id="UP000887568">
    <property type="component" value="Unplaced"/>
</dbReference>
<feature type="compositionally biased region" description="Basic and acidic residues" evidence="3">
    <location>
        <begin position="1966"/>
        <end position="1991"/>
    </location>
</feature>
<dbReference type="GO" id="GO:0005085">
    <property type="term" value="F:guanyl-nucleotide exchange factor activity"/>
    <property type="evidence" value="ECO:0007669"/>
    <property type="project" value="UniProtKB-KW"/>
</dbReference>
<feature type="compositionally biased region" description="Basic and acidic residues" evidence="3">
    <location>
        <begin position="2317"/>
        <end position="2333"/>
    </location>
</feature>
<feature type="compositionally biased region" description="Basic and acidic residues" evidence="3">
    <location>
        <begin position="2020"/>
        <end position="2044"/>
    </location>
</feature>
<feature type="compositionally biased region" description="Basic and acidic residues" evidence="3">
    <location>
        <begin position="2110"/>
        <end position="2121"/>
    </location>
</feature>
<feature type="compositionally biased region" description="Polar residues" evidence="3">
    <location>
        <begin position="2447"/>
        <end position="2467"/>
    </location>
</feature>
<feature type="compositionally biased region" description="Basic and acidic residues" evidence="3">
    <location>
        <begin position="2555"/>
        <end position="2572"/>
    </location>
</feature>
<feature type="region of interest" description="Disordered" evidence="3">
    <location>
        <begin position="2431"/>
        <end position="2467"/>
    </location>
</feature>
<name>A0A913ZQC1_PATMI</name>
<feature type="region of interest" description="Disordered" evidence="3">
    <location>
        <begin position="1445"/>
        <end position="1473"/>
    </location>
</feature>
<feature type="compositionally biased region" description="Low complexity" evidence="3">
    <location>
        <begin position="2299"/>
        <end position="2308"/>
    </location>
</feature>
<feature type="compositionally biased region" description="Basic and acidic residues" evidence="3">
    <location>
        <begin position="1538"/>
        <end position="1551"/>
    </location>
</feature>
<feature type="compositionally biased region" description="Polar residues" evidence="3">
    <location>
        <begin position="570"/>
        <end position="581"/>
    </location>
</feature>
<feature type="region of interest" description="Disordered" evidence="3">
    <location>
        <begin position="1263"/>
        <end position="1321"/>
    </location>
</feature>
<dbReference type="InterPro" id="IPR001251">
    <property type="entry name" value="CRAL-TRIO_dom"/>
</dbReference>
<feature type="region of interest" description="Disordered" evidence="3">
    <location>
        <begin position="2265"/>
        <end position="2333"/>
    </location>
</feature>
<feature type="compositionally biased region" description="Polar residues" evidence="3">
    <location>
        <begin position="1445"/>
        <end position="1465"/>
    </location>
</feature>
<accession>A0A913ZQC1</accession>
<dbReference type="OrthoDB" id="10004999at2759"/>
<keyword evidence="2" id="KW-0175">Coiled coil</keyword>
<feature type="compositionally biased region" description="Basic and acidic residues" evidence="3">
    <location>
        <begin position="2431"/>
        <end position="2444"/>
    </location>
</feature>
<evidence type="ECO:0000259" key="4">
    <source>
        <dbReference type="PROSITE" id="PS50191"/>
    </source>
</evidence>
<proteinExistence type="predicted"/>
<feature type="compositionally biased region" description="Basic and acidic residues" evidence="3">
    <location>
        <begin position="694"/>
        <end position="709"/>
    </location>
</feature>
<protein>
    <recommendedName>
        <fullName evidence="4">CRAL-TRIO domain-containing protein</fullName>
    </recommendedName>
</protein>
<feature type="coiled-coil region" evidence="2">
    <location>
        <begin position="1691"/>
        <end position="1718"/>
    </location>
</feature>
<feature type="region of interest" description="Disordered" evidence="3">
    <location>
        <begin position="2494"/>
        <end position="2584"/>
    </location>
</feature>
<organism evidence="5 6">
    <name type="scientific">Patiria miniata</name>
    <name type="common">Bat star</name>
    <name type="synonym">Asterina miniata</name>
    <dbReference type="NCBI Taxonomy" id="46514"/>
    <lineage>
        <taxon>Eukaryota</taxon>
        <taxon>Metazoa</taxon>
        <taxon>Echinodermata</taxon>
        <taxon>Eleutherozoa</taxon>
        <taxon>Asterozoa</taxon>
        <taxon>Asteroidea</taxon>
        <taxon>Valvatacea</taxon>
        <taxon>Valvatida</taxon>
        <taxon>Asterinidae</taxon>
        <taxon>Patiria</taxon>
    </lineage>
</organism>
<feature type="region of interest" description="Disordered" evidence="3">
    <location>
        <begin position="1066"/>
        <end position="1118"/>
    </location>
</feature>
<keyword evidence="6" id="KW-1185">Reference proteome</keyword>
<dbReference type="PANTHER" id="PTHR22826">
    <property type="entry name" value="RHO GUANINE EXCHANGE FACTOR-RELATED"/>
    <property type="match status" value="1"/>
</dbReference>
<reference evidence="5" key="1">
    <citation type="submission" date="2022-11" db="UniProtKB">
        <authorList>
            <consortium name="EnsemblMetazoa"/>
        </authorList>
    </citation>
    <scope>IDENTIFICATION</scope>
</reference>
<feature type="region of interest" description="Disordered" evidence="3">
    <location>
        <begin position="1162"/>
        <end position="1184"/>
    </location>
</feature>
<dbReference type="PANTHER" id="PTHR22826:SF211">
    <property type="entry name" value="LD43457P"/>
    <property type="match status" value="1"/>
</dbReference>
<evidence type="ECO:0000313" key="6">
    <source>
        <dbReference type="Proteomes" id="UP000887568"/>
    </source>
</evidence>
<feature type="region of interest" description="Disordered" evidence="3">
    <location>
        <begin position="1886"/>
        <end position="2136"/>
    </location>
</feature>
<feature type="compositionally biased region" description="Polar residues" evidence="3">
    <location>
        <begin position="1310"/>
        <end position="1321"/>
    </location>
</feature>
<feature type="region of interest" description="Disordered" evidence="3">
    <location>
        <begin position="1522"/>
        <end position="1575"/>
    </location>
</feature>
<evidence type="ECO:0000256" key="2">
    <source>
        <dbReference type="SAM" id="Coils"/>
    </source>
</evidence>
<evidence type="ECO:0000256" key="1">
    <source>
        <dbReference type="ARBA" id="ARBA00022658"/>
    </source>
</evidence>
<sequence length="2868" mass="321821">MDMMEERREREDSVSEAEDDQFFFSRAPRMPEDDIIMSEVATLTGGRDQHGRPIIALPAKYHNILESKVKASGMDSLLRYFIDITRVADRKRGFAFVTDLRFSTLDFILLMKSILNSIQAEMKGAIGTCVLYAILPLNKKTHKNTLTHLALRQSKKKINKNIIPPYFQSVAVDDEVELYNYIEKSHLTPDLGGYLQYSHKEWVAFRRIVEPFFANFESVQVRLSNAYQRLAAMAKTKAGNSKEQLQQTHNQLQDAYYDIRRGLQLDVVLDQCEDLRARFGSCDEEDVFTVLAQKPILKETKQMVEGCHDQLVAANKKIEDDWDDMSRRITQALQLIEYREDVTQLLDWFKTRKERDLEGGADIADNLSRAEMLCNHFETGLLVKTEEKLSKAYDVMHHGERLAVDNNNRSLSEITQLTKTLKQDAQDFQNAVQKHQHILQSVYQFHQLYNKARRWYISCIKFLPSDLNDLYNGLRSHSRGNDHQALKLQWEEDVRRFLHKQTLPAKEELKKVKMIPEDIGATSLKKKGRLLSYRCIILTNLLSHKENISTANIKEILKWQSEIQLRSDDSTSQQSEISPSGDQIKKTASESSLDTRHQNQRHRKPEGKSRSKKSSKKTQNEDDSYHRHTQTPERTRRHNGPRDTYPDTHSNTVDDTDNDDPLIQRLGHPGSFYDRYGDTQGQIMGEGYDEADDGRDNWEDAQRNQHSERMSNGAIEYAQQSSPSLPTVPASQFARDRSQSRQSTSEHGQTYGIYGDSDVEDDTAVIIHHQGPPHPPQGLPEHMLPGNQMLHQGHPPSGSHHFAPSLDPSNVALGNERLSYGLIQQDPTQFQSRYTNSRQTPQLDSHGVHPQNGHILPHAVLYNHHNGTPADLNTNNNSSLNSNMQAQSHGLRGNHARPGLSPSYVNGMTSPKRSPMSFHGSLMNIHQSYLDNDYSAMGGQDSNETMSSSPVTRHRSLMNLSHSPIMDQTSNANVQYSSMQTSPVRSDNYVVPSQNRSNGSQHNGEIHSAEQGIQNPYNSTSLRMRHGVSEPSVNLVLRDTTSPYSTVLENLMHLREANTTRPIQLTKRHKTSRSKKMKTLPSSHSLSRSEMDLRYIPQGPSPPNGLSHSEHALHHSGRNHGQILSNSLMATADPSAVLTSQNASLRGDEPDPQVEYYKKLYSGSTPHKNHSTTASGHRKTNHTLDPSTHAWMHDIPSTHTRHQGRLSARLPQTSPPLSPLALLEMEVAKETMDAEEALKEDEYNEEQMRRQVLIDSILNQSESNVRSHDVRASQDQLVSYHGHSSRKPGKRQKHVKLLGSPRKEDGNMLRNASHSDASVSRSQHYAPLKHNASEIPVTSKFNKMGQSENGWREHHPSDPSMASLGIHHSTPTYHTQRRPVVTPRGLSRTERHLGLSTTLPQEENIQAVNASNELDQRPRLVGEPGFETADHSAQVYGHLQTSTPLNTAGESFGKSSSLHQSYRPSSRNEEVDWRQEHLRELGLSPRIQHPVLNPSLNLSNHANQSEYNTDWRLQHLQDLGITPSVPHSSLGYNPARSGTKDNERGHEHLTEARLSQSMHHSTPKKTSGGLSDSSKDWRRQHLLELGISPSEHLSGNLNSIARKNTTGVGSNSTMRHDVSKLGISPSLHQHPVRSAVESGVGEGNIAPMTSRLRGVLESGQSLNDVEEIHHLAEETAKKSVRFAHLSEETILDAEERAQEELADRLHQLELKLQEEEYSLMYQDVLDGETESLDQQLIDLDQQEEAMLSNTNHQQTDPQRLLEGDVRLRHIQNGRLYQQGVLQPQHVNRRDLDQQEKAWQGHTGRQGMREGAVGMTHVQNGHRNQHALRESILQPHHIQNRQHIQVSQHPDETLLGHPVNLPDLQNIRRNQLVAKPSHQQALEEVVQPMRVQSSQQKPSSEHPGHEVLPDRGLRPMLAKTGQSQGADQHSGRLANPSSAETTNQVKTKSPVGRPGTDRTADGSPLKVTERQSDRHEHQLSHNRKADVRDSMDRVNINVANDKPLRGQNLTKAVGQSGTESTDERDHSFRAAQGKDENSVNHEKVVTDQVVVPGRHAAASDTRQERGSGMVEDDELVNNPAGPVSSRQETKTCVSVLPDGRYGGKSIFLSEEEQKKSTREPYQSEKSVPHPTNSPQTLVDELNNKPAVKVSSRHTDKYPASVGPDIRYAGESRFPGEKELNQLTGEFEVSVTHPMNIPQTLDNSKDLKKDESYSDSNEMIYELDEVIPSEDTTRASSLERDHTAADYIACALGMDYVNKKNLTVQPFSNSSKSTTQQPDEHLNRSENQGYSQSKRSQGDATQDIQSSSTKSDSKSQNMDSKDALRGIGSSDKDDINIRGLYNPHINIPKTQVSLEEGPCSPIRKWLKEKETSEVRGIKPSQSEPNLTGKVDNERTTDYGFANSVESPINAAHIKSPPMSSQSTSPIRQWLREKQENEAHQSREVKDFASPNSSVTDGGLGNASNSRPNTQSIELENSEDLKQSPNYIRGRTHSLIPVPVGSQRAGDSQKQTAKSQSPHETRRRSSSAIPVYKGLSKSSQKPREASPSVSSVAGGKSPETDHVTHDVMQKADIKSKKSNPYSKIPVKKVYTTLKAGGYLEDTSQLKEQNSPQQVSPSEKSLTRSAVEHSESEGPETPQSRPVLERQGTFTKEPRPTLTREGTFTIEGEDENRQSESLFFPSEDAVAPSNPTEEKNAQQSTFSPLALVLDHMVRKGSAPSTSTKREMSGGKKHHDSAEETFENSSTESSMSPTTKSTIIASNKPTTNVNNTRNYYINVGNHRDNNQGEVTGSKAIGHEVGMDTYDGLTESDRKEHDELDENELQKMMATKGQLAEIRNLEIENRHLAYERKEFEAHLIKNMQHQQAHTSDEG</sequence>
<feature type="region of interest" description="Disordered" evidence="3">
    <location>
        <begin position="2368"/>
        <end position="2392"/>
    </location>
</feature>
<feature type="compositionally biased region" description="Basic residues" evidence="3">
    <location>
        <begin position="1283"/>
        <end position="1296"/>
    </location>
</feature>
<evidence type="ECO:0000256" key="3">
    <source>
        <dbReference type="SAM" id="MobiDB-lite"/>
    </source>
</evidence>
<feature type="compositionally biased region" description="Low complexity" evidence="3">
    <location>
        <begin position="2738"/>
        <end position="2753"/>
    </location>
</feature>
<feature type="compositionally biased region" description="Polar residues" evidence="3">
    <location>
        <begin position="1934"/>
        <end position="1946"/>
    </location>
</feature>
<dbReference type="GO" id="GO:0005737">
    <property type="term" value="C:cytoplasm"/>
    <property type="evidence" value="ECO:0007669"/>
    <property type="project" value="TreeGrafter"/>
</dbReference>
<dbReference type="EnsemblMetazoa" id="XM_038197397.1">
    <property type="protein sequence ID" value="XP_038053325.1"/>
    <property type="gene ID" value="LOC119725814"/>
</dbReference>
<feature type="region of interest" description="Disordered" evidence="3">
    <location>
        <begin position="566"/>
        <end position="756"/>
    </location>
</feature>
<feature type="region of interest" description="Disordered" evidence="3">
    <location>
        <begin position="2598"/>
        <end position="2696"/>
    </location>
</feature>
<feature type="compositionally biased region" description="Polar residues" evidence="3">
    <location>
        <begin position="2265"/>
        <end position="2275"/>
    </location>
</feature>
<feature type="region of interest" description="Disordered" evidence="3">
    <location>
        <begin position="2711"/>
        <end position="2762"/>
    </location>
</feature>
<dbReference type="Gene3D" id="1.20.58.60">
    <property type="match status" value="1"/>
</dbReference>
<feature type="compositionally biased region" description="Polar residues" evidence="3">
    <location>
        <begin position="2006"/>
        <end position="2018"/>
    </location>
</feature>
<feature type="compositionally biased region" description="Polar residues" evidence="3">
    <location>
        <begin position="2122"/>
        <end position="2135"/>
    </location>
</feature>
<dbReference type="GeneID" id="119725814"/>